<comment type="caution">
    <text evidence="3">The sequence shown here is derived from an EMBL/GenBank/DDBJ whole genome shotgun (WGS) entry which is preliminary data.</text>
</comment>
<keyword evidence="1" id="KW-0812">Transmembrane</keyword>
<evidence type="ECO:0000313" key="4">
    <source>
        <dbReference type="Proteomes" id="UP000494106"/>
    </source>
</evidence>
<name>A0A8S0Z5Q2_ARCPL</name>
<evidence type="ECO:0000313" key="2">
    <source>
        <dbReference type="EMBL" id="CAB3227862.1"/>
    </source>
</evidence>
<evidence type="ECO:0000313" key="3">
    <source>
        <dbReference type="EMBL" id="CAB3228270.1"/>
    </source>
</evidence>
<feature type="transmembrane region" description="Helical" evidence="1">
    <location>
        <begin position="93"/>
        <end position="113"/>
    </location>
</feature>
<feature type="transmembrane region" description="Helical" evidence="1">
    <location>
        <begin position="31"/>
        <end position="50"/>
    </location>
</feature>
<dbReference type="AlphaFoldDB" id="A0A8S0Z5Q2"/>
<sequence length="178" mass="20295">MSKLKLKYCCYCGDLRTGSVVIANVNLVRDILFLLISITMLTLTGTRYALWLDRVMIPVFGILLVVNIVNVIMDIVLLIGIHKYKVGYLKTNFIFNVIEMVVASVLILTLCITSELPGLIALCLVFLGFHMYNLMIIRSYYLKMDDPSNKPAIYDSYTIPIPAEYIVNVKKDEIELFR</sequence>
<feature type="transmembrane region" description="Helical" evidence="1">
    <location>
        <begin position="56"/>
        <end position="81"/>
    </location>
</feature>
<gene>
    <name evidence="2" type="ORF">APLA_LOCUS3420</name>
    <name evidence="3" type="ORF">APLA_LOCUS3482</name>
</gene>
<dbReference type="OrthoDB" id="2354286at2759"/>
<protein>
    <submittedName>
        <fullName evidence="3">Uncharacterized protein</fullName>
    </submittedName>
</protein>
<dbReference type="EMBL" id="CADEBD010000282">
    <property type="protein sequence ID" value="CAB3228270.1"/>
    <property type="molecule type" value="Genomic_DNA"/>
</dbReference>
<dbReference type="Proteomes" id="UP000494106">
    <property type="component" value="Unassembled WGS sequence"/>
</dbReference>
<feature type="transmembrane region" description="Helical" evidence="1">
    <location>
        <begin position="119"/>
        <end position="141"/>
    </location>
</feature>
<keyword evidence="1" id="KW-1133">Transmembrane helix</keyword>
<keyword evidence="1" id="KW-0472">Membrane</keyword>
<keyword evidence="4" id="KW-1185">Reference proteome</keyword>
<dbReference type="PANTHER" id="PTHR36694">
    <property type="entry name" value="PASIFLORA 1, ISOFORM A-RELATED"/>
    <property type="match status" value="1"/>
</dbReference>
<accession>A0A8S0Z5Q2</accession>
<evidence type="ECO:0000256" key="1">
    <source>
        <dbReference type="SAM" id="Phobius"/>
    </source>
</evidence>
<organism evidence="3 5">
    <name type="scientific">Arctia plantaginis</name>
    <name type="common">Wood tiger moth</name>
    <name type="synonym">Phalaena plantaginis</name>
    <dbReference type="NCBI Taxonomy" id="874455"/>
    <lineage>
        <taxon>Eukaryota</taxon>
        <taxon>Metazoa</taxon>
        <taxon>Ecdysozoa</taxon>
        <taxon>Arthropoda</taxon>
        <taxon>Hexapoda</taxon>
        <taxon>Insecta</taxon>
        <taxon>Pterygota</taxon>
        <taxon>Neoptera</taxon>
        <taxon>Endopterygota</taxon>
        <taxon>Lepidoptera</taxon>
        <taxon>Glossata</taxon>
        <taxon>Ditrysia</taxon>
        <taxon>Noctuoidea</taxon>
        <taxon>Erebidae</taxon>
        <taxon>Arctiinae</taxon>
        <taxon>Arctia</taxon>
    </lineage>
</organism>
<dbReference type="PANTHER" id="PTHR36694:SF11">
    <property type="entry name" value="LP21121P-RELATED"/>
    <property type="match status" value="1"/>
</dbReference>
<dbReference type="EMBL" id="CADEBC010000301">
    <property type="protein sequence ID" value="CAB3227862.1"/>
    <property type="molecule type" value="Genomic_DNA"/>
</dbReference>
<proteinExistence type="predicted"/>
<dbReference type="Proteomes" id="UP000494256">
    <property type="component" value="Unassembled WGS sequence"/>
</dbReference>
<evidence type="ECO:0000313" key="5">
    <source>
        <dbReference type="Proteomes" id="UP000494256"/>
    </source>
</evidence>
<reference evidence="4 5" key="1">
    <citation type="submission" date="2020-04" db="EMBL/GenBank/DDBJ databases">
        <authorList>
            <person name="Wallbank WR R."/>
            <person name="Pardo Diaz C."/>
            <person name="Kozak K."/>
            <person name="Martin S."/>
            <person name="Jiggins C."/>
            <person name="Moest M."/>
            <person name="Warren A I."/>
            <person name="Byers J.R.P. K."/>
            <person name="Montejo-Kovacevich G."/>
            <person name="Yen C E."/>
        </authorList>
    </citation>
    <scope>NUCLEOTIDE SEQUENCE [LARGE SCALE GENOMIC DNA]</scope>
</reference>